<evidence type="ECO:0000313" key="2">
    <source>
        <dbReference type="Proteomes" id="UP000694843"/>
    </source>
</evidence>
<accession>A0A8B7PCA6</accession>
<sequence length="121" mass="12597">PSAGPPPAGPPSAGPPPAGPPSAGPPPAAADSPADEEFLLQSEDGKTTVWLPKYVVKIDESAPPEVPTATPKRPAEDQEEGEAMPPTGGDALRSAMLAEIRNFRPKKKRSSAEDEARAKRR</sequence>
<proteinExistence type="predicted"/>
<organism evidence="2 3">
    <name type="scientific">Hyalella azteca</name>
    <name type="common">Amphipod</name>
    <dbReference type="NCBI Taxonomy" id="294128"/>
    <lineage>
        <taxon>Eukaryota</taxon>
        <taxon>Metazoa</taxon>
        <taxon>Ecdysozoa</taxon>
        <taxon>Arthropoda</taxon>
        <taxon>Crustacea</taxon>
        <taxon>Multicrustacea</taxon>
        <taxon>Malacostraca</taxon>
        <taxon>Eumalacostraca</taxon>
        <taxon>Peracarida</taxon>
        <taxon>Amphipoda</taxon>
        <taxon>Senticaudata</taxon>
        <taxon>Talitrida</taxon>
        <taxon>Talitroidea</taxon>
        <taxon>Hyalellidae</taxon>
        <taxon>Hyalella</taxon>
    </lineage>
</organism>
<dbReference type="GeneID" id="108679581"/>
<feature type="compositionally biased region" description="Pro residues" evidence="1">
    <location>
        <begin position="1"/>
        <end position="28"/>
    </location>
</feature>
<protein>
    <submittedName>
        <fullName evidence="3">Classical arabinogalactan protein 4</fullName>
    </submittedName>
</protein>
<feature type="compositionally biased region" description="Basic and acidic residues" evidence="1">
    <location>
        <begin position="110"/>
        <end position="121"/>
    </location>
</feature>
<dbReference type="OrthoDB" id="10515360at2759"/>
<keyword evidence="2" id="KW-1185">Reference proteome</keyword>
<name>A0A8B7PCA6_HYAAZ</name>
<dbReference type="KEGG" id="hazt:108679581"/>
<feature type="region of interest" description="Disordered" evidence="1">
    <location>
        <begin position="1"/>
        <end position="46"/>
    </location>
</feature>
<feature type="non-terminal residue" evidence="3">
    <location>
        <position position="1"/>
    </location>
</feature>
<dbReference type="AlphaFoldDB" id="A0A8B7PCA6"/>
<reference evidence="3" key="1">
    <citation type="submission" date="2025-08" db="UniProtKB">
        <authorList>
            <consortium name="RefSeq"/>
        </authorList>
    </citation>
    <scope>IDENTIFICATION</scope>
</reference>
<evidence type="ECO:0000313" key="3">
    <source>
        <dbReference type="RefSeq" id="XP_018023723.1"/>
    </source>
</evidence>
<feature type="region of interest" description="Disordered" evidence="1">
    <location>
        <begin position="58"/>
        <end position="121"/>
    </location>
</feature>
<gene>
    <name evidence="3" type="primary">LOC108679581</name>
</gene>
<dbReference type="RefSeq" id="XP_018023723.1">
    <property type="nucleotide sequence ID" value="XM_018168234.2"/>
</dbReference>
<evidence type="ECO:0000256" key="1">
    <source>
        <dbReference type="SAM" id="MobiDB-lite"/>
    </source>
</evidence>
<dbReference type="Proteomes" id="UP000694843">
    <property type="component" value="Unplaced"/>
</dbReference>